<feature type="compositionally biased region" description="Polar residues" evidence="2">
    <location>
        <begin position="856"/>
        <end position="869"/>
    </location>
</feature>
<name>A0AAE0FWY4_9CHLO</name>
<dbReference type="Proteomes" id="UP001190700">
    <property type="component" value="Unassembled WGS sequence"/>
</dbReference>
<protein>
    <submittedName>
        <fullName evidence="3">Uncharacterized protein</fullName>
    </submittedName>
</protein>
<feature type="coiled-coil region" evidence="1">
    <location>
        <begin position="635"/>
        <end position="685"/>
    </location>
</feature>
<reference evidence="3 4" key="1">
    <citation type="journal article" date="2015" name="Genome Biol. Evol.">
        <title>Comparative Genomics of a Bacterivorous Green Alga Reveals Evolutionary Causalities and Consequences of Phago-Mixotrophic Mode of Nutrition.</title>
        <authorList>
            <person name="Burns J.A."/>
            <person name="Paasch A."/>
            <person name="Narechania A."/>
            <person name="Kim E."/>
        </authorList>
    </citation>
    <scope>NUCLEOTIDE SEQUENCE [LARGE SCALE GENOMIC DNA]</scope>
    <source>
        <strain evidence="3 4">PLY_AMNH</strain>
    </source>
</reference>
<keyword evidence="1" id="KW-0175">Coiled coil</keyword>
<evidence type="ECO:0000313" key="4">
    <source>
        <dbReference type="Proteomes" id="UP001190700"/>
    </source>
</evidence>
<evidence type="ECO:0000256" key="2">
    <source>
        <dbReference type="SAM" id="MobiDB-lite"/>
    </source>
</evidence>
<feature type="coiled-coil region" evidence="1">
    <location>
        <begin position="153"/>
        <end position="212"/>
    </location>
</feature>
<proteinExistence type="predicted"/>
<comment type="caution">
    <text evidence="3">The sequence shown here is derived from an EMBL/GenBank/DDBJ whole genome shotgun (WGS) entry which is preliminary data.</text>
</comment>
<dbReference type="EMBL" id="LGRX02012509">
    <property type="protein sequence ID" value="KAK3267282.1"/>
    <property type="molecule type" value="Genomic_DNA"/>
</dbReference>
<organism evidence="3 4">
    <name type="scientific">Cymbomonas tetramitiformis</name>
    <dbReference type="NCBI Taxonomy" id="36881"/>
    <lineage>
        <taxon>Eukaryota</taxon>
        <taxon>Viridiplantae</taxon>
        <taxon>Chlorophyta</taxon>
        <taxon>Pyramimonadophyceae</taxon>
        <taxon>Pyramimonadales</taxon>
        <taxon>Pyramimonadaceae</taxon>
        <taxon>Cymbomonas</taxon>
    </lineage>
</organism>
<keyword evidence="4" id="KW-1185">Reference proteome</keyword>
<feature type="region of interest" description="Disordered" evidence="2">
    <location>
        <begin position="800"/>
        <end position="823"/>
    </location>
</feature>
<evidence type="ECO:0000313" key="3">
    <source>
        <dbReference type="EMBL" id="KAK3267282.1"/>
    </source>
</evidence>
<feature type="compositionally biased region" description="Basic and acidic residues" evidence="2">
    <location>
        <begin position="899"/>
        <end position="913"/>
    </location>
</feature>
<accession>A0AAE0FWY4</accession>
<feature type="coiled-coil region" evidence="1">
    <location>
        <begin position="65"/>
        <end position="117"/>
    </location>
</feature>
<evidence type="ECO:0000256" key="1">
    <source>
        <dbReference type="SAM" id="Coils"/>
    </source>
</evidence>
<dbReference type="AlphaFoldDB" id="A0AAE0FWY4"/>
<feature type="coiled-coil region" evidence="1">
    <location>
        <begin position="366"/>
        <end position="509"/>
    </location>
</feature>
<gene>
    <name evidence="3" type="ORF">CYMTET_24148</name>
</gene>
<feature type="region of interest" description="Disordered" evidence="2">
    <location>
        <begin position="854"/>
        <end position="924"/>
    </location>
</feature>
<sequence length="947" mass="108723">MLRVPSLYQLRAVIHVPVGGSSSGRISNMGTPNGGREKQLEEQLRQKSAELEERGRLLYKTKAAIEGLQQELAKAHSEEEKFKEQARTAFQEQAERVAELEENVEKLEEELASKDGEIVKRGTETTKQQADISRFEREIADVNDDLGSKVKIIEKMTDQMQNLEHALQKEREAHHQTQEMLLQKQNELSTECTEHTQDVESLKQDLSALEKLKADELAVLASAKQGELSQALAAKDREMAVMTNTKDKEALSAAGAKDREIGELTKKHDREIGELTKQHDRAIADRDRQIAVMEKEAEHRERDKQEMIVTHEYKVRELETLMEQTKKSWELKEMGWEKDVKALQREFAQDTDASTKDWEHRLHDKVTDFERTKKEMQAVAARHEQEIASLKNTVEQKDVIIQDFVSATKDLEEEKQCVEDARATVESEKQQVEAALNAQKVQLEMQVQKLEGQTVLMEVEKGSILEEKRKLQEQDQEKDKMLAARQASIQVMESEKRTLEESIEMLRRDHTSSLEARAEDHRVQLERMLSGQAATVKELCEKQELWHKDMMEQQTTQHMTKIEELRLQHARDLESHLSEHALQLDEEKSRHAYKEQQTEARHREELSILDMRASEMHSHQMMTVEEASSRRSEEMMRLQEQHKDETRELKAAHAKHVEEMAYKHKKDLARQKAELKKELEGEKGNHLAALSATERAAAQSHKGFVNEVDGKMMSLTQRVEGMAIKELKLMEKLSTMSTEVTNAREQADTEFKRRCGLEKALSEAATMFKKELWLKSEQLSHMQTEMQQLRDWHLRSMDNMRPRSPGTQLEAATAPSPAMRSELRHLQNSREDYQRQMLHNEEVRNGILSRIHRQLESSSSERGAPSLTSGMPEHSPSGAGFSTGGMRPIEDSYASGPPHSRDARFDSPYRPHEGPPSPRSLSTWHNELLGKLGTTMKKIDSSLHLGA</sequence>